<name>A0A6M4ISD2_9BACT</name>
<protein>
    <recommendedName>
        <fullName evidence="3">Periplasmic heavy metal sensor</fullName>
    </recommendedName>
</protein>
<dbReference type="EMBL" id="CP053085">
    <property type="protein sequence ID" value="QJR36649.1"/>
    <property type="molecule type" value="Genomic_DNA"/>
</dbReference>
<dbReference type="KEGG" id="ggr:HKW67_14585"/>
<organism evidence="1 2">
    <name type="scientific">Gemmatimonas groenlandica</name>
    <dbReference type="NCBI Taxonomy" id="2732249"/>
    <lineage>
        <taxon>Bacteria</taxon>
        <taxon>Pseudomonadati</taxon>
        <taxon>Gemmatimonadota</taxon>
        <taxon>Gemmatimonadia</taxon>
        <taxon>Gemmatimonadales</taxon>
        <taxon>Gemmatimonadaceae</taxon>
        <taxon>Gemmatimonas</taxon>
    </lineage>
</organism>
<evidence type="ECO:0008006" key="3">
    <source>
        <dbReference type="Google" id="ProtNLM"/>
    </source>
</evidence>
<evidence type="ECO:0000313" key="1">
    <source>
        <dbReference type="EMBL" id="QJR36649.1"/>
    </source>
</evidence>
<accession>A0A6M4ISD2</accession>
<proteinExistence type="predicted"/>
<evidence type="ECO:0000313" key="2">
    <source>
        <dbReference type="Proteomes" id="UP000500938"/>
    </source>
</evidence>
<gene>
    <name evidence="1" type="ORF">HKW67_14585</name>
</gene>
<reference evidence="1 2" key="1">
    <citation type="submission" date="2020-05" db="EMBL/GenBank/DDBJ databases">
        <title>Complete genome sequence of Gemmatimonas greenlandica TET16.</title>
        <authorList>
            <person name="Zeng Y."/>
        </authorList>
    </citation>
    <scope>NUCLEOTIDE SEQUENCE [LARGE SCALE GENOMIC DNA]</scope>
    <source>
        <strain evidence="1 2">TET16</strain>
    </source>
</reference>
<dbReference type="RefSeq" id="WP_171226082.1">
    <property type="nucleotide sequence ID" value="NZ_CP053085.1"/>
</dbReference>
<keyword evidence="2" id="KW-1185">Reference proteome</keyword>
<dbReference type="Proteomes" id="UP000500938">
    <property type="component" value="Chromosome"/>
</dbReference>
<sequence length="146" mass="16207">MNTPPSARPPRSAMLIFAVLLVSAAGAGVALDRVYLARTGQLGLPGVTGAPPVSRPSEEQLTEIFEVLRRELRLRDDQVPAVRRIIDQQIDDLEQLRRSLRPELDSIFDITRDSLDVVLDSTQRARRDALLAKMAPLTDSAGLRRR</sequence>
<dbReference type="AlphaFoldDB" id="A0A6M4ISD2"/>